<keyword evidence="2" id="KW-1185">Reference proteome</keyword>
<reference evidence="1 2" key="1">
    <citation type="journal article" date="2022" name="DNA Res.">
        <title>Chromosomal-level genome assembly of the orchid tree Bauhinia variegata (Leguminosae; Cercidoideae) supports the allotetraploid origin hypothesis of Bauhinia.</title>
        <authorList>
            <person name="Zhong Y."/>
            <person name="Chen Y."/>
            <person name="Zheng D."/>
            <person name="Pang J."/>
            <person name="Liu Y."/>
            <person name="Luo S."/>
            <person name="Meng S."/>
            <person name="Qian L."/>
            <person name="Wei D."/>
            <person name="Dai S."/>
            <person name="Zhou R."/>
        </authorList>
    </citation>
    <scope>NUCLEOTIDE SEQUENCE [LARGE SCALE GENOMIC DNA]</scope>
    <source>
        <strain evidence="1">BV-YZ2020</strain>
    </source>
</reference>
<organism evidence="1 2">
    <name type="scientific">Bauhinia variegata</name>
    <name type="common">Purple orchid tree</name>
    <name type="synonym">Phanera variegata</name>
    <dbReference type="NCBI Taxonomy" id="167791"/>
    <lineage>
        <taxon>Eukaryota</taxon>
        <taxon>Viridiplantae</taxon>
        <taxon>Streptophyta</taxon>
        <taxon>Embryophyta</taxon>
        <taxon>Tracheophyta</taxon>
        <taxon>Spermatophyta</taxon>
        <taxon>Magnoliopsida</taxon>
        <taxon>eudicotyledons</taxon>
        <taxon>Gunneridae</taxon>
        <taxon>Pentapetalae</taxon>
        <taxon>rosids</taxon>
        <taxon>fabids</taxon>
        <taxon>Fabales</taxon>
        <taxon>Fabaceae</taxon>
        <taxon>Cercidoideae</taxon>
        <taxon>Cercideae</taxon>
        <taxon>Bauhiniinae</taxon>
        <taxon>Bauhinia</taxon>
    </lineage>
</organism>
<evidence type="ECO:0000313" key="1">
    <source>
        <dbReference type="EMBL" id="KAI4352087.1"/>
    </source>
</evidence>
<evidence type="ECO:0000313" key="2">
    <source>
        <dbReference type="Proteomes" id="UP000828941"/>
    </source>
</evidence>
<dbReference type="EMBL" id="CM039428">
    <property type="protein sequence ID" value="KAI4352087.1"/>
    <property type="molecule type" value="Genomic_DNA"/>
</dbReference>
<name>A0ACB9PU43_BAUVA</name>
<sequence length="75" mass="8397">MFWFLQYCPELVHVCFCWLVAAKERNEAFLVSSTLALFAATFFPSLHCCQIRGKADNSFSPPPPPQACCNVNANP</sequence>
<proteinExistence type="predicted"/>
<dbReference type="Proteomes" id="UP000828941">
    <property type="component" value="Chromosome 3"/>
</dbReference>
<accession>A0ACB9PU43</accession>
<gene>
    <name evidence="1" type="ORF">L6164_006373</name>
</gene>
<protein>
    <submittedName>
        <fullName evidence="1">Uncharacterized protein</fullName>
    </submittedName>
</protein>
<comment type="caution">
    <text evidence="1">The sequence shown here is derived from an EMBL/GenBank/DDBJ whole genome shotgun (WGS) entry which is preliminary data.</text>
</comment>